<dbReference type="STRING" id="211460.YH63_20585"/>
<dbReference type="InterPro" id="IPR011929">
    <property type="entry name" value="Phage_pept_NlpC/P60"/>
</dbReference>
<dbReference type="EMBL" id="LBIA02000001">
    <property type="protein sequence ID" value="TKT73673.1"/>
    <property type="molecule type" value="Genomic_DNA"/>
</dbReference>
<evidence type="ECO:0000313" key="7">
    <source>
        <dbReference type="Proteomes" id="UP000034832"/>
    </source>
</evidence>
<proteinExistence type="inferred from homology"/>
<dbReference type="PROSITE" id="PS51935">
    <property type="entry name" value="NLPC_P60"/>
    <property type="match status" value="1"/>
</dbReference>
<accession>A0A4V6BEP2</accession>
<evidence type="ECO:0000256" key="1">
    <source>
        <dbReference type="ARBA" id="ARBA00007074"/>
    </source>
</evidence>
<dbReference type="Proteomes" id="UP000034832">
    <property type="component" value="Unassembled WGS sequence"/>
</dbReference>
<dbReference type="InterPro" id="IPR000064">
    <property type="entry name" value="NLP_P60_dom"/>
</dbReference>
<organism evidence="6 7">
    <name type="scientific">Afipia massiliensis</name>
    <dbReference type="NCBI Taxonomy" id="211460"/>
    <lineage>
        <taxon>Bacteria</taxon>
        <taxon>Pseudomonadati</taxon>
        <taxon>Pseudomonadota</taxon>
        <taxon>Alphaproteobacteria</taxon>
        <taxon>Hyphomicrobiales</taxon>
        <taxon>Nitrobacteraceae</taxon>
        <taxon>Afipia</taxon>
    </lineage>
</organism>
<dbReference type="AlphaFoldDB" id="A0A4V6BEP2"/>
<dbReference type="SUPFAM" id="SSF54001">
    <property type="entry name" value="Cysteine proteinases"/>
    <property type="match status" value="1"/>
</dbReference>
<reference evidence="6" key="1">
    <citation type="submission" date="2019-04" db="EMBL/GenBank/DDBJ databases">
        <title>Whole genome sequencing of cave bacteria.</title>
        <authorList>
            <person name="Gan H.M."/>
            <person name="Barton H."/>
            <person name="Savka M.A."/>
        </authorList>
    </citation>
    <scope>NUCLEOTIDE SEQUENCE [LARGE SCALE GENOMIC DNA]</scope>
    <source>
        <strain evidence="6">LC387</strain>
    </source>
</reference>
<keyword evidence="4" id="KW-0788">Thiol protease</keyword>
<protein>
    <submittedName>
        <fullName evidence="6">Peptidase P60</fullName>
    </submittedName>
</protein>
<evidence type="ECO:0000256" key="3">
    <source>
        <dbReference type="ARBA" id="ARBA00022801"/>
    </source>
</evidence>
<keyword evidence="2" id="KW-0645">Protease</keyword>
<dbReference type="GO" id="GO:0008234">
    <property type="term" value="F:cysteine-type peptidase activity"/>
    <property type="evidence" value="ECO:0007669"/>
    <property type="project" value="UniProtKB-KW"/>
</dbReference>
<comment type="caution">
    <text evidence="6">The sequence shown here is derived from an EMBL/GenBank/DDBJ whole genome shotgun (WGS) entry which is preliminary data.</text>
</comment>
<dbReference type="InterPro" id="IPR038765">
    <property type="entry name" value="Papain-like_cys_pep_sf"/>
</dbReference>
<sequence>MMTVLTRAAIVAEARDWIGTRYRHQGSLKGVGCDCLGLVRGVWRNCVGSEPETPPPYAPDWAEATGAETLAEAAMRHLVPVARDEIGGGDVLLFRWREGYVAKHAAITTGEGTMIHAHDGAEVCEVALSPWWRRRLAFVFRFPGVTD</sequence>
<dbReference type="Pfam" id="PF00877">
    <property type="entry name" value="NLPC_P60"/>
    <property type="match status" value="1"/>
</dbReference>
<evidence type="ECO:0000313" key="6">
    <source>
        <dbReference type="EMBL" id="TKT73673.1"/>
    </source>
</evidence>
<dbReference type="Gene3D" id="3.90.1720.10">
    <property type="entry name" value="endopeptidase domain like (from Nostoc punctiforme)"/>
    <property type="match status" value="1"/>
</dbReference>
<keyword evidence="7" id="KW-1185">Reference proteome</keyword>
<name>A0A4V6BEP2_9BRAD</name>
<feature type="domain" description="NlpC/P60" evidence="5">
    <location>
        <begin position="4"/>
        <end position="143"/>
    </location>
</feature>
<dbReference type="OrthoDB" id="6058745at2"/>
<dbReference type="RefSeq" id="WP_046830182.1">
    <property type="nucleotide sequence ID" value="NZ_LBIA02000001.1"/>
</dbReference>
<dbReference type="GO" id="GO:0006508">
    <property type="term" value="P:proteolysis"/>
    <property type="evidence" value="ECO:0007669"/>
    <property type="project" value="UniProtKB-KW"/>
</dbReference>
<evidence type="ECO:0000256" key="4">
    <source>
        <dbReference type="ARBA" id="ARBA00022807"/>
    </source>
</evidence>
<keyword evidence="3" id="KW-0378">Hydrolase</keyword>
<evidence type="ECO:0000259" key="5">
    <source>
        <dbReference type="PROSITE" id="PS51935"/>
    </source>
</evidence>
<dbReference type="NCBIfam" id="TIGR02219">
    <property type="entry name" value="phage_NlpC_fam"/>
    <property type="match status" value="1"/>
</dbReference>
<comment type="similarity">
    <text evidence="1">Belongs to the peptidase C40 family.</text>
</comment>
<evidence type="ECO:0000256" key="2">
    <source>
        <dbReference type="ARBA" id="ARBA00022670"/>
    </source>
</evidence>
<gene>
    <name evidence="6" type="ORF">YH63_020835</name>
</gene>